<gene>
    <name evidence="3" type="ORF">RM780_26790</name>
</gene>
<dbReference type="InterPro" id="IPR003959">
    <property type="entry name" value="ATPase_AAA_core"/>
</dbReference>
<evidence type="ECO:0000259" key="2">
    <source>
        <dbReference type="SMART" id="SM00382"/>
    </source>
</evidence>
<dbReference type="InterPro" id="IPR027417">
    <property type="entry name" value="P-loop_NTPase"/>
</dbReference>
<feature type="compositionally biased region" description="Pro residues" evidence="1">
    <location>
        <begin position="37"/>
        <end position="48"/>
    </location>
</feature>
<feature type="region of interest" description="Disordered" evidence="1">
    <location>
        <begin position="30"/>
        <end position="105"/>
    </location>
</feature>
<dbReference type="Gene3D" id="3.40.50.300">
    <property type="entry name" value="P-loop containing nucleotide triphosphate hydrolases"/>
    <property type="match status" value="1"/>
</dbReference>
<comment type="caution">
    <text evidence="3">The sequence shown here is derived from an EMBL/GenBank/DDBJ whole genome shotgun (WGS) entry which is preliminary data.</text>
</comment>
<dbReference type="Proteomes" id="UP001183388">
    <property type="component" value="Unassembled WGS sequence"/>
</dbReference>
<dbReference type="EMBL" id="JAVREN010000077">
    <property type="protein sequence ID" value="MDT0310526.1"/>
    <property type="molecule type" value="Genomic_DNA"/>
</dbReference>
<keyword evidence="4" id="KW-1185">Reference proteome</keyword>
<feature type="domain" description="AAA+ ATPase" evidence="2">
    <location>
        <begin position="120"/>
        <end position="309"/>
    </location>
</feature>
<protein>
    <submittedName>
        <fullName evidence="3">MoxR family ATPase</fullName>
    </submittedName>
</protein>
<evidence type="ECO:0000313" key="3">
    <source>
        <dbReference type="EMBL" id="MDT0310526.1"/>
    </source>
</evidence>
<name>A0ABU2LG84_9ACTN</name>
<dbReference type="RefSeq" id="WP_311633494.1">
    <property type="nucleotide sequence ID" value="NZ_JAVREN010000077.1"/>
</dbReference>
<dbReference type="InterPro" id="IPR003593">
    <property type="entry name" value="AAA+_ATPase"/>
</dbReference>
<proteinExistence type="predicted"/>
<accession>A0ABU2LG84</accession>
<dbReference type="Pfam" id="PF00004">
    <property type="entry name" value="AAA"/>
    <property type="match status" value="1"/>
</dbReference>
<dbReference type="SMART" id="SM00382">
    <property type="entry name" value="AAA"/>
    <property type="match status" value="1"/>
</dbReference>
<reference evidence="4" key="1">
    <citation type="submission" date="2023-07" db="EMBL/GenBank/DDBJ databases">
        <title>30 novel species of actinomycetes from the DSMZ collection.</title>
        <authorList>
            <person name="Nouioui I."/>
        </authorList>
    </citation>
    <scope>NUCLEOTIDE SEQUENCE [LARGE SCALE GENOMIC DNA]</scope>
    <source>
        <strain evidence="4">DSM 44917</strain>
    </source>
</reference>
<dbReference type="SUPFAM" id="SSF52540">
    <property type="entry name" value="P-loop containing nucleoside triphosphate hydrolases"/>
    <property type="match status" value="1"/>
</dbReference>
<evidence type="ECO:0000256" key="1">
    <source>
        <dbReference type="SAM" id="MobiDB-lite"/>
    </source>
</evidence>
<evidence type="ECO:0000313" key="4">
    <source>
        <dbReference type="Proteomes" id="UP001183388"/>
    </source>
</evidence>
<sequence>MSGEPGAPSGNGTARPLVPSPAWWVFRDSGRRLSPADPLPTLPPPPPWRRFTPAKDGCAPGQPDGVGLASGTGGDADSIPDPLPDPIPDYGDETRRKLGTARGGTLGPAVLDAVNAAIHLRRPLLVAGRPGTGKSSLAHQIASELGLGRVLWWPVVSRTALRDGLYDFDAIGRVQDAPPPGAGEPDAAEGAADIGRYLTLGPLGTALLPWARPRVLLIDELDKSDIDLPNDLLHTFEEGEFRIRELERYAQTRRTVRVATADPGASATVRDGLIRCHEFPIVVITSNGEREFPPAFRRRCLEVEMDDPDEQRLAAMVASHFGTADGAAATLIRDFLALRGKSGPLAVDQLLSAVHLVTNGAAATDETSWQRLRDALWRSMTSDSSP</sequence>
<dbReference type="CDD" id="cd00009">
    <property type="entry name" value="AAA"/>
    <property type="match status" value="1"/>
</dbReference>
<organism evidence="3 4">
    <name type="scientific">Streptomyces boetiae</name>
    <dbReference type="NCBI Taxonomy" id="3075541"/>
    <lineage>
        <taxon>Bacteria</taxon>
        <taxon>Bacillati</taxon>
        <taxon>Actinomycetota</taxon>
        <taxon>Actinomycetes</taxon>
        <taxon>Kitasatosporales</taxon>
        <taxon>Streptomycetaceae</taxon>
        <taxon>Streptomyces</taxon>
    </lineage>
</organism>